<keyword evidence="1" id="KW-0966">Cell projection</keyword>
<evidence type="ECO:0000313" key="2">
    <source>
        <dbReference type="Proteomes" id="UP001364695"/>
    </source>
</evidence>
<dbReference type="EMBL" id="JAWDIE010000003">
    <property type="protein sequence ID" value="MEJ7137386.1"/>
    <property type="molecule type" value="Genomic_DNA"/>
</dbReference>
<keyword evidence="1" id="KW-0969">Cilium</keyword>
<dbReference type="Proteomes" id="UP001364695">
    <property type="component" value="Unassembled WGS sequence"/>
</dbReference>
<name>A0ACC6NZG9_9BURK</name>
<proteinExistence type="predicted"/>
<accession>A0ACC6NZG9</accession>
<keyword evidence="2" id="KW-1185">Reference proteome</keyword>
<gene>
    <name evidence="1" type="primary">fliF</name>
    <name evidence="1" type="ORF">RV045_02935</name>
</gene>
<keyword evidence="1" id="KW-0282">Flagellum</keyword>
<organism evidence="1 2">
    <name type="scientific">Amphibiibacter pelophylacis</name>
    <dbReference type="NCBI Taxonomy" id="1799477"/>
    <lineage>
        <taxon>Bacteria</taxon>
        <taxon>Pseudomonadati</taxon>
        <taxon>Pseudomonadota</taxon>
        <taxon>Betaproteobacteria</taxon>
        <taxon>Burkholderiales</taxon>
        <taxon>Sphaerotilaceae</taxon>
        <taxon>Amphibiibacter</taxon>
    </lineage>
</organism>
<sequence length="589" mass="61548">MSNAVVPASSTSSGALSPSALPTAPARPAMEWVQRVRELPPRRKWSLAAAMAGIVAIVVALLVWQARGDYSVLFSGLDDKSAGDVVAQLGTLNVPYRIGAGGAVLVPATQVHELRMKLASAGLPKSATVGFELMDAVKFGQTQTQERINIQRALEGELTRTIGSLDAVESARVHIALPNQNGFFREQQKPSASVMLNLRPGRTLDPTQLAGIVHLVASSVPELSTKAVSVIDQTGTLLTADPDADGQGALSDRQLKYSHQVEDVFLKRIQAIIEPLVGKDNYRATVTADIDFSQSEQTSEEFRPNQTPDSAAVRSSSSVVDSTGAGSGTAAGVPGATSNQPPVPATAPVTGAAQPLQAAPGNGAASGAASGPGRRENTTNYELDKTVRVTRNATGLVRKVNAAVVLNQPSKTDAKGNVTSEPVPQAEIDRITSLVQEAIGFDSKRGDSVKVMSAPFRTDPGLAPDDTPLWQQPWLLDTLRSAVVPLVLGGIALALFLGVVRPIVKATVRERAASAPAQASGTPGGLLSAVVDDDAPPGRPDEPLRLGIEGPLDGPTQNAAERLLAIRQLAKDNPAAVANIVREWVNQPA</sequence>
<comment type="caution">
    <text evidence="1">The sequence shown here is derived from an EMBL/GenBank/DDBJ whole genome shotgun (WGS) entry which is preliminary data.</text>
</comment>
<reference evidence="1" key="1">
    <citation type="submission" date="2023-10" db="EMBL/GenBank/DDBJ databases">
        <title>Amphibacter perezi, gen. nov., sp. nov. a novel taxa of the family Comamonadaceae, class Betaproteobacteria isolated from the skin microbiota of Pelophylax perezi from different populations.</title>
        <authorList>
            <person name="Costa S."/>
            <person name="Proenca D.N."/>
            <person name="Lopes I."/>
            <person name="Morais P.V."/>
        </authorList>
    </citation>
    <scope>NUCLEOTIDE SEQUENCE</scope>
    <source>
        <strain evidence="1">SL12-8</strain>
    </source>
</reference>
<protein>
    <submittedName>
        <fullName evidence="1">Flagellar basal-body MS-ring/collar protein FliF</fullName>
    </submittedName>
</protein>
<evidence type="ECO:0000313" key="1">
    <source>
        <dbReference type="EMBL" id="MEJ7137386.1"/>
    </source>
</evidence>